<dbReference type="InterPro" id="IPR000719">
    <property type="entry name" value="Prot_kinase_dom"/>
</dbReference>
<keyword evidence="3" id="KW-0418">Kinase</keyword>
<dbReference type="VEuPathDB" id="AmoebaDB:DICPUDRAFT_8978"/>
<dbReference type="GO" id="GO:0007165">
    <property type="term" value="P:signal transduction"/>
    <property type="evidence" value="ECO:0000318"/>
    <property type="project" value="GO_Central"/>
</dbReference>
<feature type="non-terminal residue" evidence="6">
    <location>
        <position position="278"/>
    </location>
</feature>
<dbReference type="PROSITE" id="PS50011">
    <property type="entry name" value="PROTEIN_KINASE_DOM"/>
    <property type="match status" value="1"/>
</dbReference>
<accession>F0ZRV4</accession>
<evidence type="ECO:0000256" key="4">
    <source>
        <dbReference type="ARBA" id="ARBA00022840"/>
    </source>
</evidence>
<dbReference type="RefSeq" id="XP_003290143.1">
    <property type="nucleotide sequence ID" value="XM_003290095.1"/>
</dbReference>
<dbReference type="CDD" id="cd13999">
    <property type="entry name" value="STKc_MAP3K-like"/>
    <property type="match status" value="1"/>
</dbReference>
<dbReference type="SMART" id="SM00220">
    <property type="entry name" value="S_TKc"/>
    <property type="match status" value="1"/>
</dbReference>
<dbReference type="PIRSF" id="PIRSF000654">
    <property type="entry name" value="Integrin-linked_kinase"/>
    <property type="match status" value="1"/>
</dbReference>
<sequence>ESTPVKVEDALKLNIEEKELVFFKKIGQGACGEVCQYEWKGTPVAVKTIFKSLLRKDKKEEFDKEVEILKCLRHPNVVLFMGTCLLNGNLSIITEYLDRGSLRDVLDTTSPNELSLNIKIKMLIDITQGMNYLHTYNPSIIHRDLKTLNLLVDTNYNVKVSDFGLSRFISGIGSSAKTFCGTLSWIAPEVFAGRGYTTKVDVYSFGIVLWEIITHKQPSGNMAQTISGYPEIPSNINCHPFFSELIKECCNKNPDLRPTFSQILQKLKIISSSVNNPN</sequence>
<dbReference type="Pfam" id="PF07714">
    <property type="entry name" value="PK_Tyr_Ser-Thr"/>
    <property type="match status" value="1"/>
</dbReference>
<name>F0ZRV4_DICPU</name>
<dbReference type="FunFam" id="3.30.200.20:FF:000180">
    <property type="entry name" value="serine/threonine-protein kinase STY46-like"/>
    <property type="match status" value="1"/>
</dbReference>
<keyword evidence="7" id="KW-1185">Reference proteome</keyword>
<dbReference type="GO" id="GO:0004674">
    <property type="term" value="F:protein serine/threonine kinase activity"/>
    <property type="evidence" value="ECO:0000318"/>
    <property type="project" value="GO_Central"/>
</dbReference>
<dbReference type="eggNOG" id="KOG0192">
    <property type="taxonomic scope" value="Eukaryota"/>
</dbReference>
<dbReference type="PROSITE" id="PS00108">
    <property type="entry name" value="PROTEIN_KINASE_ST"/>
    <property type="match status" value="1"/>
</dbReference>
<reference evidence="7" key="1">
    <citation type="journal article" date="2011" name="Genome Biol.">
        <title>Comparative genomics of the social amoebae Dictyostelium discoideum and Dictyostelium purpureum.</title>
        <authorList>
            <consortium name="US DOE Joint Genome Institute (JGI-PGF)"/>
            <person name="Sucgang R."/>
            <person name="Kuo A."/>
            <person name="Tian X."/>
            <person name="Salerno W."/>
            <person name="Parikh A."/>
            <person name="Feasley C.L."/>
            <person name="Dalin E."/>
            <person name="Tu H."/>
            <person name="Huang E."/>
            <person name="Barry K."/>
            <person name="Lindquist E."/>
            <person name="Shapiro H."/>
            <person name="Bruce D."/>
            <person name="Schmutz J."/>
            <person name="Salamov A."/>
            <person name="Fey P."/>
            <person name="Gaudet P."/>
            <person name="Anjard C."/>
            <person name="Babu M.M."/>
            <person name="Basu S."/>
            <person name="Bushmanova Y."/>
            <person name="van der Wel H."/>
            <person name="Katoh-Kurasawa M."/>
            <person name="Dinh C."/>
            <person name="Coutinho P.M."/>
            <person name="Saito T."/>
            <person name="Elias M."/>
            <person name="Schaap P."/>
            <person name="Kay R.R."/>
            <person name="Henrissat B."/>
            <person name="Eichinger L."/>
            <person name="Rivero F."/>
            <person name="Putnam N.H."/>
            <person name="West C.M."/>
            <person name="Loomis W.F."/>
            <person name="Chisholm R.L."/>
            <person name="Shaulsky G."/>
            <person name="Strassmann J.E."/>
            <person name="Queller D.C."/>
            <person name="Kuspa A."/>
            <person name="Grigoriev I.V."/>
        </authorList>
    </citation>
    <scope>NUCLEOTIDE SEQUENCE [LARGE SCALE GENOMIC DNA]</scope>
    <source>
        <strain evidence="7">QSDP1</strain>
    </source>
</reference>
<dbReference type="GeneID" id="10504497"/>
<dbReference type="Gene3D" id="1.10.510.10">
    <property type="entry name" value="Transferase(Phosphotransferase) domain 1"/>
    <property type="match status" value="1"/>
</dbReference>
<dbReference type="KEGG" id="dpp:DICPUDRAFT_8978"/>
<evidence type="ECO:0000256" key="3">
    <source>
        <dbReference type="ARBA" id="ARBA00022777"/>
    </source>
</evidence>
<evidence type="ECO:0000313" key="6">
    <source>
        <dbReference type="EMBL" id="EGC33327.1"/>
    </source>
</evidence>
<dbReference type="InterPro" id="IPR051681">
    <property type="entry name" value="Ser/Thr_Kinases-Pseudokinases"/>
</dbReference>
<dbReference type="InterPro" id="IPR001245">
    <property type="entry name" value="Ser-Thr/Tyr_kinase_cat_dom"/>
</dbReference>
<dbReference type="OrthoDB" id="4062651at2759"/>
<dbReference type="AlphaFoldDB" id="F0ZRV4"/>
<dbReference type="GO" id="GO:0005737">
    <property type="term" value="C:cytoplasm"/>
    <property type="evidence" value="ECO:0000318"/>
    <property type="project" value="GO_Central"/>
</dbReference>
<dbReference type="SUPFAM" id="SSF56112">
    <property type="entry name" value="Protein kinase-like (PK-like)"/>
    <property type="match status" value="1"/>
</dbReference>
<proteinExistence type="predicted"/>
<feature type="non-terminal residue" evidence="6">
    <location>
        <position position="1"/>
    </location>
</feature>
<dbReference type="STRING" id="5786.F0ZRV4"/>
<dbReference type="Gene3D" id="3.30.200.20">
    <property type="entry name" value="Phosphorylase Kinase, domain 1"/>
    <property type="match status" value="1"/>
</dbReference>
<dbReference type="PANTHER" id="PTHR44329:SF298">
    <property type="entry name" value="MIXED LINEAGE KINASE DOMAIN-LIKE PROTEIN"/>
    <property type="match status" value="1"/>
</dbReference>
<dbReference type="GO" id="GO:0005524">
    <property type="term" value="F:ATP binding"/>
    <property type="evidence" value="ECO:0007669"/>
    <property type="project" value="UniProtKB-KW"/>
</dbReference>
<dbReference type="InterPro" id="IPR011009">
    <property type="entry name" value="Kinase-like_dom_sf"/>
</dbReference>
<protein>
    <recommendedName>
        <fullName evidence="5">Protein kinase domain-containing protein</fullName>
    </recommendedName>
</protein>
<dbReference type="Proteomes" id="UP000001064">
    <property type="component" value="Unassembled WGS sequence"/>
</dbReference>
<dbReference type="PANTHER" id="PTHR44329">
    <property type="entry name" value="SERINE/THREONINE-PROTEIN KINASE TNNI3K-RELATED"/>
    <property type="match status" value="1"/>
</dbReference>
<dbReference type="OMA" id="PSHLCIV"/>
<keyword evidence="1" id="KW-0808">Transferase</keyword>
<keyword evidence="4" id="KW-0067">ATP-binding</keyword>
<dbReference type="InParanoid" id="F0ZRV4"/>
<evidence type="ECO:0000256" key="1">
    <source>
        <dbReference type="ARBA" id="ARBA00022679"/>
    </source>
</evidence>
<dbReference type="PRINTS" id="PR00109">
    <property type="entry name" value="TYRKINASE"/>
</dbReference>
<evidence type="ECO:0000259" key="5">
    <source>
        <dbReference type="PROSITE" id="PS50011"/>
    </source>
</evidence>
<organism evidence="6 7">
    <name type="scientific">Dictyostelium purpureum</name>
    <name type="common">Slime mold</name>
    <dbReference type="NCBI Taxonomy" id="5786"/>
    <lineage>
        <taxon>Eukaryota</taxon>
        <taxon>Amoebozoa</taxon>
        <taxon>Evosea</taxon>
        <taxon>Eumycetozoa</taxon>
        <taxon>Dictyostelia</taxon>
        <taxon>Dictyosteliales</taxon>
        <taxon>Dictyosteliaceae</taxon>
        <taxon>Dictyostelium</taxon>
    </lineage>
</organism>
<keyword evidence="2" id="KW-0547">Nucleotide-binding</keyword>
<dbReference type="EMBL" id="GL871147">
    <property type="protein sequence ID" value="EGC33327.1"/>
    <property type="molecule type" value="Genomic_DNA"/>
</dbReference>
<evidence type="ECO:0000256" key="2">
    <source>
        <dbReference type="ARBA" id="ARBA00022741"/>
    </source>
</evidence>
<dbReference type="InterPro" id="IPR008271">
    <property type="entry name" value="Ser/Thr_kinase_AS"/>
</dbReference>
<gene>
    <name evidence="6" type="ORF">DICPUDRAFT_8978</name>
</gene>
<evidence type="ECO:0000313" key="7">
    <source>
        <dbReference type="Proteomes" id="UP000001064"/>
    </source>
</evidence>
<feature type="domain" description="Protein kinase" evidence="5">
    <location>
        <begin position="20"/>
        <end position="270"/>
    </location>
</feature>